<evidence type="ECO:0000313" key="2">
    <source>
        <dbReference type="Proteomes" id="UP000676506"/>
    </source>
</evidence>
<accession>A0ABX8B658</accession>
<dbReference type="Proteomes" id="UP000676506">
    <property type="component" value="Chromosome 1"/>
</dbReference>
<keyword evidence="2" id="KW-1185">Reference proteome</keyword>
<name>A0ABX8B658_9BACT</name>
<dbReference type="EMBL" id="CP072648">
    <property type="protein sequence ID" value="QUW02456.1"/>
    <property type="molecule type" value="Genomic_DNA"/>
</dbReference>
<evidence type="ECO:0000313" key="1">
    <source>
        <dbReference type="EMBL" id="QUW02456.1"/>
    </source>
</evidence>
<protein>
    <submittedName>
        <fullName evidence="1">Uncharacterized protein</fullName>
    </submittedName>
</protein>
<reference evidence="1 2" key="1">
    <citation type="submission" date="2021-03" db="EMBL/GenBank/DDBJ databases">
        <title>Genomic and phenotypic characterization of Chloracidobacterium isolates provides evidence for multiple species.</title>
        <authorList>
            <person name="Saini M.K."/>
            <person name="Costas A.M.G."/>
            <person name="Tank M."/>
            <person name="Bryant D.A."/>
        </authorList>
    </citation>
    <scope>NUCLEOTIDE SEQUENCE [LARGE SCALE GENOMIC DNA]</scope>
    <source>
        <strain evidence="1 2">BV2-C</strain>
    </source>
</reference>
<gene>
    <name evidence="1" type="ORF">J8C06_08860</name>
</gene>
<organism evidence="1 2">
    <name type="scientific">Chloracidobacterium validum</name>
    <dbReference type="NCBI Taxonomy" id="2821543"/>
    <lineage>
        <taxon>Bacteria</taxon>
        <taxon>Pseudomonadati</taxon>
        <taxon>Acidobacteriota</taxon>
        <taxon>Terriglobia</taxon>
        <taxon>Terriglobales</taxon>
        <taxon>Acidobacteriaceae</taxon>
        <taxon>Chloracidobacterium</taxon>
    </lineage>
</organism>
<sequence length="115" mass="12677">MFFIGVPGAHPVVHLGQLELPQPPDAVRRQPAVFPSAMDGVLGHASQFTTISKYAIARRLRKVLLAHKQASWEWSKVWYQLILSSARTKPAQKPALLFQQPLRAGALGITLLASE</sequence>
<proteinExistence type="predicted"/>